<dbReference type="InterPro" id="IPR044202">
    <property type="entry name" value="LETM1/MDM38-like"/>
</dbReference>
<dbReference type="PANTHER" id="PTHR14009">
    <property type="entry name" value="LEUCINE ZIPPER-EF-HAND CONTAINING TRANSMEMBRANE PROTEIN"/>
    <property type="match status" value="1"/>
</dbReference>
<evidence type="ECO:0000256" key="11">
    <source>
        <dbReference type="PROSITE-ProRule" id="PRU01094"/>
    </source>
</evidence>
<dbReference type="Proteomes" id="UP000249464">
    <property type="component" value="Unassembled WGS sequence"/>
</dbReference>
<organism evidence="16 17">
    <name type="scientific">Microbotryum silenes-dioicae</name>
    <dbReference type="NCBI Taxonomy" id="796604"/>
    <lineage>
        <taxon>Eukaryota</taxon>
        <taxon>Fungi</taxon>
        <taxon>Dikarya</taxon>
        <taxon>Basidiomycota</taxon>
        <taxon>Pucciniomycotina</taxon>
        <taxon>Microbotryomycetes</taxon>
        <taxon>Microbotryales</taxon>
        <taxon>Microbotryaceae</taxon>
        <taxon>Microbotryum</taxon>
    </lineage>
</organism>
<feature type="compositionally biased region" description="Low complexity" evidence="13">
    <location>
        <begin position="712"/>
        <end position="741"/>
    </location>
</feature>
<evidence type="ECO:0000256" key="12">
    <source>
        <dbReference type="SAM" id="Coils"/>
    </source>
</evidence>
<sequence length="759" mass="84278">MVSPTALLSTRSMPRHWLLLSSHGARASAVAPSPSSSSASSPIRATRLQPYLCPRLSPRPLSFVLAQPLQSRSFSSTRSVALPTSSSSKEVATTSTSGSASSEKAVAAKEDAPPKGTRLQRIWASIKKEASHYWHGTKLLGKEIRISARIQGKLLGGKKLTRRERRQLKRTTQDLLRLIPFSVFLIVPFMELLLPVALKLFPNMLPSTFTDKFKEDEKKRKLLKVRLEMAKFLQETIRETGVKSADKIKESETFKEFFRKVRSTGESPTTDEVVKVAELFEDDLTLDNLSRPQLVSMCRYMNINAFGTDNFLRYTIRSRMRQIKEDDTSIAAEGISVLSFSELQHACQSRGIRTIGVSEEHLRSELSQWVDLHVNRGLSGTLLILSKAFAFNRGIRETAGVDKDAEADEIMRSLKDTLASLPDNLLNEAELEVSSDSASYKQRLEVLQQQEELIEDEEEQETKETEARKLKKEAEEAAKEQAKQEEAERKRLEAEEKEKVKIGEEKEQASDMLPQGEVEAETKADAEHLVTEPEVEVTNPEDVRMTSEQVTELGQALEILSAKSSVMKEREELKKLVEENKQAEADGAKPNPLAKRLKGVLAKIDQQLEAFDSEVGSRLNMFEADYEGKIAVKDLRKALEVIAHRPTDEAIEILLKKLDVDEDRFVPIDEIVALSEGEGLGIVVSEDTAASELKSDASAARSEARDWRSQPAASTTDASSSSSKDASSGASSDSSSSSSSSSKKKDKQPKLKKEDVVEG</sequence>
<dbReference type="GO" id="GO:0015297">
    <property type="term" value="F:antiporter activity"/>
    <property type="evidence" value="ECO:0007669"/>
    <property type="project" value="UniProtKB-KW"/>
</dbReference>
<keyword evidence="6" id="KW-0999">Mitochondrion inner membrane</keyword>
<dbReference type="STRING" id="796604.A0A2X0MKK8"/>
<evidence type="ECO:0000256" key="10">
    <source>
        <dbReference type="ARBA" id="ARBA00031360"/>
    </source>
</evidence>
<evidence type="ECO:0000256" key="9">
    <source>
        <dbReference type="ARBA" id="ARBA00023136"/>
    </source>
</evidence>
<dbReference type="Gene3D" id="1.10.238.10">
    <property type="entry name" value="EF-hand"/>
    <property type="match status" value="1"/>
</dbReference>
<dbReference type="InterPro" id="IPR033122">
    <property type="entry name" value="LETM1-like_RBD"/>
</dbReference>
<dbReference type="EMBL" id="FQNC01000084">
    <property type="protein sequence ID" value="SGZ22053.1"/>
    <property type="molecule type" value="Genomic_DNA"/>
</dbReference>
<protein>
    <recommendedName>
        <fullName evidence="3">Mitochondrial proton/calcium exchanger protein</fullName>
    </recommendedName>
    <alternativeName>
        <fullName evidence="10">Leucine zipper-EF-hand-containing transmembrane protein 1</fullName>
    </alternativeName>
</protein>
<evidence type="ECO:0000256" key="7">
    <source>
        <dbReference type="ARBA" id="ARBA00022989"/>
    </source>
</evidence>
<comment type="similarity">
    <text evidence="2">Belongs to the LETM1 family.</text>
</comment>
<dbReference type="InterPro" id="IPR011992">
    <property type="entry name" value="EF-hand-dom_pair"/>
</dbReference>
<keyword evidence="4" id="KW-0050">Antiport</keyword>
<dbReference type="GO" id="GO:0005743">
    <property type="term" value="C:mitochondrial inner membrane"/>
    <property type="evidence" value="ECO:0007669"/>
    <property type="project" value="UniProtKB-SubCell"/>
</dbReference>
<feature type="region of interest" description="Disordered" evidence="13">
    <location>
        <begin position="76"/>
        <end position="113"/>
    </location>
</feature>
<feature type="compositionally biased region" description="Basic and acidic residues" evidence="13">
    <location>
        <begin position="520"/>
        <end position="531"/>
    </location>
</feature>
<feature type="domain" description="Letm1 RBD" evidence="15">
    <location>
        <begin position="221"/>
        <end position="456"/>
    </location>
</feature>
<feature type="compositionally biased region" description="Basic and acidic residues" evidence="13">
    <location>
        <begin position="462"/>
        <end position="509"/>
    </location>
</feature>
<feature type="compositionally biased region" description="Polar residues" evidence="13">
    <location>
        <begin position="76"/>
        <end position="91"/>
    </location>
</feature>
<evidence type="ECO:0000256" key="13">
    <source>
        <dbReference type="SAM" id="MobiDB-lite"/>
    </source>
</evidence>
<dbReference type="GO" id="GO:0030003">
    <property type="term" value="P:intracellular monoatomic cation homeostasis"/>
    <property type="evidence" value="ECO:0007669"/>
    <property type="project" value="TreeGrafter"/>
</dbReference>
<name>A0A2X0MKK8_9BASI</name>
<evidence type="ECO:0000256" key="1">
    <source>
        <dbReference type="ARBA" id="ARBA00004434"/>
    </source>
</evidence>
<dbReference type="PROSITE" id="PS51758">
    <property type="entry name" value="LETM1_RBD"/>
    <property type="match status" value="1"/>
</dbReference>
<keyword evidence="8 11" id="KW-0496">Mitochondrion</keyword>
<evidence type="ECO:0000313" key="17">
    <source>
        <dbReference type="Proteomes" id="UP000249464"/>
    </source>
</evidence>
<evidence type="ECO:0000313" key="16">
    <source>
        <dbReference type="EMBL" id="SGZ22053.1"/>
    </source>
</evidence>
<keyword evidence="17" id="KW-1185">Reference proteome</keyword>
<accession>A0A2X0MKK8</accession>
<reference evidence="16 17" key="1">
    <citation type="submission" date="2016-11" db="EMBL/GenBank/DDBJ databases">
        <authorList>
            <person name="Jaros S."/>
            <person name="Januszkiewicz K."/>
            <person name="Wedrychowicz H."/>
        </authorList>
    </citation>
    <scope>NUCLEOTIDE SEQUENCE [LARGE SCALE GENOMIC DNA]</scope>
</reference>
<feature type="compositionally biased region" description="Acidic residues" evidence="13">
    <location>
        <begin position="452"/>
        <end position="461"/>
    </location>
</feature>
<evidence type="ECO:0000256" key="14">
    <source>
        <dbReference type="SAM" id="Phobius"/>
    </source>
</evidence>
<keyword evidence="7 14" id="KW-1133">Transmembrane helix</keyword>
<evidence type="ECO:0000256" key="8">
    <source>
        <dbReference type="ARBA" id="ARBA00023128"/>
    </source>
</evidence>
<dbReference type="SUPFAM" id="SSF47473">
    <property type="entry name" value="EF-hand"/>
    <property type="match status" value="1"/>
</dbReference>
<evidence type="ECO:0000256" key="4">
    <source>
        <dbReference type="ARBA" id="ARBA00022449"/>
    </source>
</evidence>
<evidence type="ECO:0000256" key="2">
    <source>
        <dbReference type="ARBA" id="ARBA00009584"/>
    </source>
</evidence>
<dbReference type="GO" id="GO:0043022">
    <property type="term" value="F:ribosome binding"/>
    <property type="evidence" value="ECO:0007669"/>
    <property type="project" value="InterPro"/>
</dbReference>
<feature type="region of interest" description="Disordered" evidence="13">
    <location>
        <begin position="452"/>
        <end position="545"/>
    </location>
</feature>
<feature type="compositionally biased region" description="Low complexity" evidence="13">
    <location>
        <begin position="92"/>
        <end position="105"/>
    </location>
</feature>
<feature type="region of interest" description="Disordered" evidence="13">
    <location>
        <begin position="692"/>
        <end position="759"/>
    </location>
</feature>
<keyword evidence="9 14" id="KW-0472">Membrane</keyword>
<comment type="subcellular location">
    <subcellularLocation>
        <location evidence="1">Mitochondrion inner membrane</location>
        <topology evidence="1">Single-pass membrane protein</topology>
    </subcellularLocation>
</comment>
<feature type="compositionally biased region" description="Basic and acidic residues" evidence="13">
    <location>
        <begin position="748"/>
        <end position="759"/>
    </location>
</feature>
<dbReference type="PANTHER" id="PTHR14009:SF1">
    <property type="entry name" value="MITOCHONDRIAL PROTON_CALCIUM EXCHANGER PROTEIN"/>
    <property type="match status" value="1"/>
</dbReference>
<evidence type="ECO:0000259" key="15">
    <source>
        <dbReference type="PROSITE" id="PS51758"/>
    </source>
</evidence>
<dbReference type="Pfam" id="PF07766">
    <property type="entry name" value="LETM1_RBD"/>
    <property type="match status" value="1"/>
</dbReference>
<gene>
    <name evidence="16" type="primary">BQ5605_C022g09421</name>
    <name evidence="16" type="ORF">BQ5605_C022G09421</name>
</gene>
<keyword evidence="4" id="KW-0813">Transport</keyword>
<feature type="transmembrane region" description="Helical" evidence="14">
    <location>
        <begin position="175"/>
        <end position="198"/>
    </location>
</feature>
<evidence type="ECO:0000256" key="5">
    <source>
        <dbReference type="ARBA" id="ARBA00022692"/>
    </source>
</evidence>
<keyword evidence="5 14" id="KW-0812">Transmembrane</keyword>
<feature type="coiled-coil region" evidence="12">
    <location>
        <begin position="559"/>
        <end position="586"/>
    </location>
</feature>
<evidence type="ECO:0000256" key="3">
    <source>
        <dbReference type="ARBA" id="ARBA00020557"/>
    </source>
</evidence>
<dbReference type="AlphaFoldDB" id="A0A2X0MKK8"/>
<proteinExistence type="inferred from homology"/>
<evidence type="ECO:0000256" key="6">
    <source>
        <dbReference type="ARBA" id="ARBA00022792"/>
    </source>
</evidence>
<keyword evidence="12" id="KW-0175">Coiled coil</keyword>